<keyword evidence="6" id="KW-0201">Cytochrome c-type biogenesis</keyword>
<dbReference type="InterPro" id="IPR002541">
    <property type="entry name" value="Cyt_c_assembly"/>
</dbReference>
<dbReference type="PRINTS" id="PR01411">
    <property type="entry name" value="CCMFBIOGNSIS"/>
</dbReference>
<dbReference type="NCBIfam" id="NF007691">
    <property type="entry name" value="PRK10369.1"/>
    <property type="match status" value="1"/>
</dbReference>
<feature type="transmembrane region" description="Helical" evidence="10">
    <location>
        <begin position="177"/>
        <end position="197"/>
    </location>
</feature>
<keyword evidence="7 10" id="KW-1133">Transmembrane helix</keyword>
<feature type="transmembrane region" description="Helical" evidence="10">
    <location>
        <begin position="614"/>
        <end position="634"/>
    </location>
</feature>
<evidence type="ECO:0000259" key="12">
    <source>
        <dbReference type="Pfam" id="PF16327"/>
    </source>
</evidence>
<dbReference type="RefSeq" id="WP_311651216.1">
    <property type="nucleotide sequence ID" value="NZ_JAVRIB010000001.1"/>
</dbReference>
<dbReference type="InterPro" id="IPR003567">
    <property type="entry name" value="Cyt_c_biogenesis"/>
</dbReference>
<accession>A0ABU3BW42</accession>
<evidence type="ECO:0000256" key="8">
    <source>
        <dbReference type="ARBA" id="ARBA00023136"/>
    </source>
</evidence>
<dbReference type="PANTHER" id="PTHR43653">
    <property type="entry name" value="CYTOCHROME C ASSEMBLY PROTEIN-RELATED"/>
    <property type="match status" value="1"/>
</dbReference>
<feature type="transmembrane region" description="Helical" evidence="10">
    <location>
        <begin position="393"/>
        <end position="413"/>
    </location>
</feature>
<dbReference type="EMBL" id="JAVRIB010000001">
    <property type="protein sequence ID" value="MDT0633507.1"/>
    <property type="molecule type" value="Genomic_DNA"/>
</dbReference>
<dbReference type="NCBIfam" id="TIGR00353">
    <property type="entry name" value="nrfE"/>
    <property type="match status" value="1"/>
</dbReference>
<keyword evidence="13" id="KW-0456">Lyase</keyword>
<feature type="domain" description="Cytochrome c assembly protein" evidence="11">
    <location>
        <begin position="89"/>
        <end position="295"/>
    </location>
</feature>
<evidence type="ECO:0000313" key="14">
    <source>
        <dbReference type="Proteomes" id="UP001251857"/>
    </source>
</evidence>
<dbReference type="PRINTS" id="PR01410">
    <property type="entry name" value="CCBIOGENESIS"/>
</dbReference>
<dbReference type="GO" id="GO:0016829">
    <property type="term" value="F:lyase activity"/>
    <property type="evidence" value="ECO:0007669"/>
    <property type="project" value="UniProtKB-KW"/>
</dbReference>
<evidence type="ECO:0000256" key="6">
    <source>
        <dbReference type="ARBA" id="ARBA00022748"/>
    </source>
</evidence>
<dbReference type="PANTHER" id="PTHR43653:SF1">
    <property type="entry name" value="CYTOCHROME C-TYPE BIOGENESIS PROTEIN CCMF"/>
    <property type="match status" value="1"/>
</dbReference>
<feature type="transmembrane region" description="Helical" evidence="10">
    <location>
        <begin position="425"/>
        <end position="444"/>
    </location>
</feature>
<comment type="caution">
    <text evidence="13">The sequence shown here is derived from an EMBL/GenBank/DDBJ whole genome shotgun (WGS) entry which is preliminary data.</text>
</comment>
<protein>
    <submittedName>
        <fullName evidence="13">Heme lyase CcmF/NrfE family subunit</fullName>
    </submittedName>
</protein>
<feature type="transmembrane region" description="Helical" evidence="10">
    <location>
        <begin position="126"/>
        <end position="144"/>
    </location>
</feature>
<organism evidence="13 14">
    <name type="scientific">Spectribacter hydrogenoxidans</name>
    <dbReference type="NCBI Taxonomy" id="3075608"/>
    <lineage>
        <taxon>Bacteria</taxon>
        <taxon>Pseudomonadati</taxon>
        <taxon>Pseudomonadota</taxon>
        <taxon>Gammaproteobacteria</taxon>
        <taxon>Salinisphaerales</taxon>
        <taxon>Salinisphaeraceae</taxon>
        <taxon>Spectribacter</taxon>
    </lineage>
</organism>
<keyword evidence="8 10" id="KW-0472">Membrane</keyword>
<evidence type="ECO:0000256" key="5">
    <source>
        <dbReference type="ARBA" id="ARBA00022692"/>
    </source>
</evidence>
<evidence type="ECO:0000256" key="1">
    <source>
        <dbReference type="ARBA" id="ARBA00004429"/>
    </source>
</evidence>
<dbReference type="InterPro" id="IPR032523">
    <property type="entry name" value="CcmF_C"/>
</dbReference>
<evidence type="ECO:0000256" key="7">
    <source>
        <dbReference type="ARBA" id="ARBA00022989"/>
    </source>
</evidence>
<keyword evidence="5 10" id="KW-0812">Transmembrane</keyword>
<feature type="transmembrane region" description="Helical" evidence="10">
    <location>
        <begin position="209"/>
        <end position="229"/>
    </location>
</feature>
<feature type="transmembrane region" description="Helical" evidence="10">
    <location>
        <begin position="96"/>
        <end position="114"/>
    </location>
</feature>
<evidence type="ECO:0000256" key="9">
    <source>
        <dbReference type="ARBA" id="ARBA00037230"/>
    </source>
</evidence>
<feature type="transmembrane region" description="Helical" evidence="10">
    <location>
        <begin position="312"/>
        <end position="331"/>
    </location>
</feature>
<sequence length="654" mass="70501">MIPELGLFALIIAFCLTLAQAGLCLAGAQTGNARWMGAGGPAAAGQFVFVAVALGCLTHAFVADDFSVRYVAENANSNLPVLYKVAAVWGGHEGSMLLWVFVLAGWTLAMASFSRSLPSVLRARTLGVLGLISVGFLLFILLTSSPFDRLLPAPADGQDLNPLLQDPAMAIHPPLLYVGYVGFAVVFSLAVAALMGGRMDSAWVRWSRPWATVAWLFLTIGILLGSFWAYYELGWGGWWFWDPVENASFMPWLAGTALIHSLAVAEKRGSFKAWVVLLAIMTFSLSLLGAFLVRSGVLTSVHSFASDPARGVFILGFLSVTVVGSLTLYAWRAPAIRSVGTFALLSRETLLMANNVLLMVACASVLIGTLYPLAMEALGLGRISVGPPYFNAVFVPLMLVLAGLIGLGPLTSWRRMTPTKLAHRIRWALLVSLTATGVLIAVYWNGTTLGMAIGIFMACWIITTVAVNIRSRLQLRGGFRGLAAISPSVYAMNLAHLGMAVFIIGAGAVETYGVERTVRLGPGDSATMAGYRFTFQDVRDVQGPNYTGTQGYFTVTQGGDPVADLLPEKRDYPVRRSSMTEPAIDAGLFRDLFVALGEPLDEGAWSVRLQYKPMIRWIWGGALMMALAGLLAVADRRYRVRIKQSPIMRPGEGT</sequence>
<dbReference type="Pfam" id="PF01578">
    <property type="entry name" value="Cytochrom_C_asm"/>
    <property type="match status" value="1"/>
</dbReference>
<dbReference type="Pfam" id="PF16327">
    <property type="entry name" value="CcmF_C"/>
    <property type="match status" value="1"/>
</dbReference>
<keyword evidence="4" id="KW-0997">Cell inner membrane</keyword>
<feature type="transmembrane region" description="Helical" evidence="10">
    <location>
        <begin position="450"/>
        <end position="469"/>
    </location>
</feature>
<evidence type="ECO:0000256" key="4">
    <source>
        <dbReference type="ARBA" id="ARBA00022519"/>
    </source>
</evidence>
<comment type="function">
    <text evidence="9">Required for the biogenesis of c-type cytochromes. Possible subunit of a heme lyase.</text>
</comment>
<dbReference type="InterPro" id="IPR003568">
    <property type="entry name" value="Cyt_c_biogenesis_CcmF"/>
</dbReference>
<feature type="transmembrane region" description="Helical" evidence="10">
    <location>
        <begin position="249"/>
        <end position="266"/>
    </location>
</feature>
<feature type="transmembrane region" description="Helical" evidence="10">
    <location>
        <begin position="273"/>
        <end position="292"/>
    </location>
</feature>
<feature type="transmembrane region" description="Helical" evidence="10">
    <location>
        <begin position="490"/>
        <end position="509"/>
    </location>
</feature>
<name>A0ABU3BW42_9GAMM</name>
<comment type="subcellular location">
    <subcellularLocation>
        <location evidence="1">Cell inner membrane</location>
        <topology evidence="1">Multi-pass membrane protein</topology>
    </subcellularLocation>
</comment>
<evidence type="ECO:0000256" key="3">
    <source>
        <dbReference type="ARBA" id="ARBA00022475"/>
    </source>
</evidence>
<comment type="similarity">
    <text evidence="2">Belongs to the CcmF/CycK/Ccl1/NrfE/CcsA family.</text>
</comment>
<evidence type="ECO:0000259" key="11">
    <source>
        <dbReference type="Pfam" id="PF01578"/>
    </source>
</evidence>
<keyword evidence="14" id="KW-1185">Reference proteome</keyword>
<dbReference type="Proteomes" id="UP001251857">
    <property type="component" value="Unassembled WGS sequence"/>
</dbReference>
<evidence type="ECO:0000256" key="10">
    <source>
        <dbReference type="SAM" id="Phobius"/>
    </source>
</evidence>
<feature type="transmembrane region" description="Helical" evidence="10">
    <location>
        <begin position="352"/>
        <end position="373"/>
    </location>
</feature>
<gene>
    <name evidence="13" type="ORF">RM532_00905</name>
</gene>
<keyword evidence="3" id="KW-1003">Cell membrane</keyword>
<feature type="domain" description="Cytochrome c-type biogenesis protein CcmF C-terminal" evidence="12">
    <location>
        <begin position="315"/>
        <end position="636"/>
    </location>
</feature>
<evidence type="ECO:0000313" key="13">
    <source>
        <dbReference type="EMBL" id="MDT0633507.1"/>
    </source>
</evidence>
<reference evidence="13 14" key="1">
    <citation type="submission" date="2023-09" db="EMBL/GenBank/DDBJ databases">
        <authorList>
            <person name="Rey-Velasco X."/>
        </authorList>
    </citation>
    <scope>NUCLEOTIDE SEQUENCE [LARGE SCALE GENOMIC DNA]</scope>
    <source>
        <strain evidence="13 14">W335</strain>
    </source>
</reference>
<proteinExistence type="inferred from homology"/>
<evidence type="ECO:0000256" key="2">
    <source>
        <dbReference type="ARBA" id="ARBA00009186"/>
    </source>
</evidence>